<keyword evidence="1" id="KW-0812">Transmembrane</keyword>
<dbReference type="SUPFAM" id="SSF47807">
    <property type="entry name" value="5' to 3' exonuclease, C-terminal subdomain"/>
    <property type="match status" value="1"/>
</dbReference>
<proteinExistence type="predicted"/>
<dbReference type="PANTHER" id="PTHR11081">
    <property type="entry name" value="FLAP ENDONUCLEASE FAMILY MEMBER"/>
    <property type="match status" value="1"/>
</dbReference>
<sequence>MFAAKFATKKKGESINSWTRIGQETELANLRKNLEQWLTLPAIFVVVFDGPRRPKTKRGKQVRTSRPHQLEPAFREMVEAMGFHCEMAPGEAEAHLAMLNQSGAVDYILTSDNDAFVFGARNVIRLPRDNNNRDRVEVYTDAALLAHPFGPLTREGLVLIAMLSKGDYANGIEGCGIKFAWRLASTTTLATKLCDIILKRNYSGVDVPAELYRWRTVLRSEIARGTGRGRKPALAAKIPDSFPSADIVGQYVSPAVGSSEVPIPNWVVRYPDSARAAHLAAATFQLGWTGTINFLREFVWVGYMLRHFLMVCCSISINSSTVLMVYYLIHRDTGAGQRQADHVPTASV</sequence>
<dbReference type="InterPro" id="IPR029060">
    <property type="entry name" value="PIN-like_dom_sf"/>
</dbReference>
<dbReference type="PANTHER" id="PTHR11081:SF75">
    <property type="entry name" value="ENDONUCLEASE, PUTATIVE (AFU_ORTHOLOGUE AFUA_3G13260)-RELATED"/>
    <property type="match status" value="1"/>
</dbReference>
<keyword evidence="1" id="KW-1133">Transmembrane helix</keyword>
<dbReference type="AlphaFoldDB" id="A0A8H6I4K0"/>
<evidence type="ECO:0000256" key="1">
    <source>
        <dbReference type="SAM" id="Phobius"/>
    </source>
</evidence>
<dbReference type="Pfam" id="PF00867">
    <property type="entry name" value="XPG_I"/>
    <property type="match status" value="1"/>
</dbReference>
<gene>
    <name evidence="3" type="ORF">DFP72DRAFT_808568</name>
</gene>
<evidence type="ECO:0000313" key="4">
    <source>
        <dbReference type="Proteomes" id="UP000521943"/>
    </source>
</evidence>
<feature type="transmembrane region" description="Helical" evidence="1">
    <location>
        <begin position="307"/>
        <end position="329"/>
    </location>
</feature>
<comment type="caution">
    <text evidence="3">The sequence shown here is derived from an EMBL/GenBank/DDBJ whole genome shotgun (WGS) entry which is preliminary data.</text>
</comment>
<protein>
    <submittedName>
        <fullName evidence="3">PIN domain-like protein</fullName>
    </submittedName>
</protein>
<dbReference type="InterPro" id="IPR006084">
    <property type="entry name" value="XPG/Rad2"/>
</dbReference>
<dbReference type="InterPro" id="IPR006086">
    <property type="entry name" value="XPG-I_dom"/>
</dbReference>
<dbReference type="SMART" id="SM00484">
    <property type="entry name" value="XPGI"/>
    <property type="match status" value="1"/>
</dbReference>
<name>A0A8H6I4K0_9AGAR</name>
<dbReference type="OrthoDB" id="2148513at2759"/>
<evidence type="ECO:0000259" key="2">
    <source>
        <dbReference type="SMART" id="SM00484"/>
    </source>
</evidence>
<organism evidence="3 4">
    <name type="scientific">Ephemerocybe angulata</name>
    <dbReference type="NCBI Taxonomy" id="980116"/>
    <lineage>
        <taxon>Eukaryota</taxon>
        <taxon>Fungi</taxon>
        <taxon>Dikarya</taxon>
        <taxon>Basidiomycota</taxon>
        <taxon>Agaricomycotina</taxon>
        <taxon>Agaricomycetes</taxon>
        <taxon>Agaricomycetidae</taxon>
        <taxon>Agaricales</taxon>
        <taxon>Agaricineae</taxon>
        <taxon>Psathyrellaceae</taxon>
        <taxon>Ephemerocybe</taxon>
    </lineage>
</organism>
<dbReference type="PRINTS" id="PR00853">
    <property type="entry name" value="XPGRADSUPER"/>
</dbReference>
<dbReference type="SUPFAM" id="SSF88723">
    <property type="entry name" value="PIN domain-like"/>
    <property type="match status" value="1"/>
</dbReference>
<dbReference type="Gene3D" id="3.40.50.1010">
    <property type="entry name" value="5'-nuclease"/>
    <property type="match status" value="1"/>
</dbReference>
<dbReference type="GO" id="GO:0017108">
    <property type="term" value="F:5'-flap endonuclease activity"/>
    <property type="evidence" value="ECO:0007669"/>
    <property type="project" value="TreeGrafter"/>
</dbReference>
<keyword evidence="4" id="KW-1185">Reference proteome</keyword>
<evidence type="ECO:0000313" key="3">
    <source>
        <dbReference type="EMBL" id="KAF6757777.1"/>
    </source>
</evidence>
<feature type="domain" description="XPG-I" evidence="2">
    <location>
        <begin position="79"/>
        <end position="151"/>
    </location>
</feature>
<dbReference type="CDD" id="cd09870">
    <property type="entry name" value="PIN_YEN1"/>
    <property type="match status" value="1"/>
</dbReference>
<reference evidence="3 4" key="1">
    <citation type="submission" date="2020-07" db="EMBL/GenBank/DDBJ databases">
        <title>Comparative genomics of pyrophilous fungi reveals a link between fire events and developmental genes.</title>
        <authorList>
            <consortium name="DOE Joint Genome Institute"/>
            <person name="Steindorff A.S."/>
            <person name="Carver A."/>
            <person name="Calhoun S."/>
            <person name="Stillman K."/>
            <person name="Liu H."/>
            <person name="Lipzen A."/>
            <person name="Pangilinan J."/>
            <person name="Labutti K."/>
            <person name="Bruns T.D."/>
            <person name="Grigoriev I.V."/>
        </authorList>
    </citation>
    <scope>NUCLEOTIDE SEQUENCE [LARGE SCALE GENOMIC DNA]</scope>
    <source>
        <strain evidence="3 4">CBS 144469</strain>
    </source>
</reference>
<dbReference type="InterPro" id="IPR036279">
    <property type="entry name" value="5-3_exonuclease_C_sf"/>
</dbReference>
<dbReference type="Proteomes" id="UP000521943">
    <property type="component" value="Unassembled WGS sequence"/>
</dbReference>
<accession>A0A8H6I4K0</accession>
<dbReference type="GO" id="GO:0006281">
    <property type="term" value="P:DNA repair"/>
    <property type="evidence" value="ECO:0007669"/>
    <property type="project" value="UniProtKB-ARBA"/>
</dbReference>
<dbReference type="EMBL" id="JACGCI010000021">
    <property type="protein sequence ID" value="KAF6757777.1"/>
    <property type="molecule type" value="Genomic_DNA"/>
</dbReference>
<keyword evidence="1" id="KW-0472">Membrane</keyword>